<evidence type="ECO:0000313" key="8">
    <source>
        <dbReference type="Proteomes" id="UP000292052"/>
    </source>
</evidence>
<organism evidence="7 8">
    <name type="scientific">Asbolus verrucosus</name>
    <name type="common">Desert ironclad beetle</name>
    <dbReference type="NCBI Taxonomy" id="1661398"/>
    <lineage>
        <taxon>Eukaryota</taxon>
        <taxon>Metazoa</taxon>
        <taxon>Ecdysozoa</taxon>
        <taxon>Arthropoda</taxon>
        <taxon>Hexapoda</taxon>
        <taxon>Insecta</taxon>
        <taxon>Pterygota</taxon>
        <taxon>Neoptera</taxon>
        <taxon>Endopterygota</taxon>
        <taxon>Coleoptera</taxon>
        <taxon>Polyphaga</taxon>
        <taxon>Cucujiformia</taxon>
        <taxon>Tenebrionidae</taxon>
        <taxon>Pimeliinae</taxon>
        <taxon>Asbolus</taxon>
    </lineage>
</organism>
<dbReference type="PROSITE" id="PS50097">
    <property type="entry name" value="BTB"/>
    <property type="match status" value="1"/>
</dbReference>
<dbReference type="SMART" id="SM00225">
    <property type="entry name" value="BTB"/>
    <property type="match status" value="1"/>
</dbReference>
<dbReference type="PROSITE" id="PS50118">
    <property type="entry name" value="HMG_BOX_2"/>
    <property type="match status" value="1"/>
</dbReference>
<sequence>MVSQSSTELYNLRWNSYVSNLINAFTNHQSQETLVDVTLSCEGHFIKAHRLVLSACSVYFQKIFETHIGSQLLVLLNDVKFKDLELVIQFMYKGEVKVADSEMQNFLSLGKMLQVKGLCSVELQDKQKSQLNGEERNCNDKLTQVSLTESSSDNKTKKSPECKTNNKLKIDQSDQTSDVTKEPPPLTKKRKQPSPVPGDHMSGNKKKNIKTSPANDNQDMSHIPRPPNAFMIFANQWRKKLAVEYPGDSNKDISVRLGNMWKSLSQETKDAFYEDARKADEEHKIKYPGYYYSPKEARNRKAIANISKAAQKLDSVENIDISEANDEELIEIKFDENGEHSTQGSGGTN</sequence>
<dbReference type="Gene3D" id="1.10.30.10">
    <property type="entry name" value="High mobility group box domain"/>
    <property type="match status" value="1"/>
</dbReference>
<dbReference type="InterPro" id="IPR051095">
    <property type="entry name" value="Dros_DevTransReg"/>
</dbReference>
<feature type="region of interest" description="Disordered" evidence="4">
    <location>
        <begin position="142"/>
        <end position="226"/>
    </location>
</feature>
<dbReference type="AlphaFoldDB" id="A0A482VI51"/>
<protein>
    <submittedName>
        <fullName evidence="7">Bric-a-brac 1-like</fullName>
    </submittedName>
</protein>
<dbReference type="GO" id="GO:0003677">
    <property type="term" value="F:DNA binding"/>
    <property type="evidence" value="ECO:0007669"/>
    <property type="project" value="UniProtKB-UniRule"/>
</dbReference>
<dbReference type="SUPFAM" id="SSF47095">
    <property type="entry name" value="HMG-box"/>
    <property type="match status" value="1"/>
</dbReference>
<keyword evidence="8" id="KW-1185">Reference proteome</keyword>
<dbReference type="InterPro" id="IPR036910">
    <property type="entry name" value="HMG_box_dom_sf"/>
</dbReference>
<dbReference type="EMBL" id="QDEB01099082">
    <property type="protein sequence ID" value="RZC32207.1"/>
    <property type="molecule type" value="Genomic_DNA"/>
</dbReference>
<evidence type="ECO:0000259" key="5">
    <source>
        <dbReference type="PROSITE" id="PS50097"/>
    </source>
</evidence>
<gene>
    <name evidence="7" type="ORF">BDFB_005052</name>
</gene>
<feature type="domain" description="BTB" evidence="5">
    <location>
        <begin position="35"/>
        <end position="100"/>
    </location>
</feature>
<feature type="compositionally biased region" description="Polar residues" evidence="4">
    <location>
        <begin position="142"/>
        <end position="151"/>
    </location>
</feature>
<dbReference type="CDD" id="cd01389">
    <property type="entry name" value="HMG-box_ROX1-like"/>
    <property type="match status" value="1"/>
</dbReference>
<evidence type="ECO:0000256" key="1">
    <source>
        <dbReference type="ARBA" id="ARBA00004123"/>
    </source>
</evidence>
<name>A0A482VI51_ASBVE</name>
<feature type="compositionally biased region" description="Basic and acidic residues" evidence="4">
    <location>
        <begin position="152"/>
        <end position="161"/>
    </location>
</feature>
<feature type="DNA-binding region" description="HMG box" evidence="3">
    <location>
        <begin position="223"/>
        <end position="291"/>
    </location>
</feature>
<dbReference type="SUPFAM" id="SSF54695">
    <property type="entry name" value="POZ domain"/>
    <property type="match status" value="1"/>
</dbReference>
<comment type="caution">
    <text evidence="7">The sequence shown here is derived from an EMBL/GenBank/DDBJ whole genome shotgun (WGS) entry which is preliminary data.</text>
</comment>
<dbReference type="Gene3D" id="3.30.710.10">
    <property type="entry name" value="Potassium Channel Kv1.1, Chain A"/>
    <property type="match status" value="1"/>
</dbReference>
<dbReference type="Pfam" id="PF00651">
    <property type="entry name" value="BTB"/>
    <property type="match status" value="1"/>
</dbReference>
<reference evidence="7 8" key="1">
    <citation type="submission" date="2017-03" db="EMBL/GenBank/DDBJ databases">
        <title>Genome of the blue death feigning beetle - Asbolus verrucosus.</title>
        <authorList>
            <person name="Rider S.D."/>
        </authorList>
    </citation>
    <scope>NUCLEOTIDE SEQUENCE [LARGE SCALE GENOMIC DNA]</scope>
    <source>
        <strain evidence="7">Butters</strain>
        <tissue evidence="7">Head and leg muscle</tissue>
    </source>
</reference>
<evidence type="ECO:0000313" key="7">
    <source>
        <dbReference type="EMBL" id="RZC32207.1"/>
    </source>
</evidence>
<dbReference type="GO" id="GO:0006357">
    <property type="term" value="P:regulation of transcription by RNA polymerase II"/>
    <property type="evidence" value="ECO:0007669"/>
    <property type="project" value="TreeGrafter"/>
</dbReference>
<dbReference type="GO" id="GO:0005634">
    <property type="term" value="C:nucleus"/>
    <property type="evidence" value="ECO:0007669"/>
    <property type="project" value="UniProtKB-SubCell"/>
</dbReference>
<dbReference type="InterPro" id="IPR000210">
    <property type="entry name" value="BTB/POZ_dom"/>
</dbReference>
<dbReference type="CDD" id="cd18315">
    <property type="entry name" value="BTB_POZ_BAB-like"/>
    <property type="match status" value="1"/>
</dbReference>
<proteinExistence type="predicted"/>
<feature type="compositionally biased region" description="Polar residues" evidence="4">
    <location>
        <begin position="210"/>
        <end position="220"/>
    </location>
</feature>
<evidence type="ECO:0000256" key="3">
    <source>
        <dbReference type="PROSITE-ProRule" id="PRU00267"/>
    </source>
</evidence>
<dbReference type="PANTHER" id="PTHR23110">
    <property type="entry name" value="BTB DOMAIN TRANSCRIPTION FACTOR"/>
    <property type="match status" value="1"/>
</dbReference>
<dbReference type="InterPro" id="IPR009071">
    <property type="entry name" value="HMG_box_dom"/>
</dbReference>
<evidence type="ECO:0000256" key="2">
    <source>
        <dbReference type="ARBA" id="ARBA00023242"/>
    </source>
</evidence>
<keyword evidence="3" id="KW-0238">DNA-binding</keyword>
<comment type="subcellular location">
    <subcellularLocation>
        <location evidence="1">Nucleus</location>
    </subcellularLocation>
</comment>
<dbReference type="OrthoDB" id="6247875at2759"/>
<feature type="compositionally biased region" description="Polar residues" evidence="4">
    <location>
        <begin position="162"/>
        <end position="178"/>
    </location>
</feature>
<dbReference type="SMART" id="SM00398">
    <property type="entry name" value="HMG"/>
    <property type="match status" value="1"/>
</dbReference>
<dbReference type="PANTHER" id="PTHR23110:SF99">
    <property type="entry name" value="BROAD-COMPLEX CORE PROTEIN ISOFORM 6"/>
    <property type="match status" value="1"/>
</dbReference>
<evidence type="ECO:0000259" key="6">
    <source>
        <dbReference type="PROSITE" id="PS50118"/>
    </source>
</evidence>
<dbReference type="Proteomes" id="UP000292052">
    <property type="component" value="Unassembled WGS sequence"/>
</dbReference>
<dbReference type="Pfam" id="PF00505">
    <property type="entry name" value="HMG_box"/>
    <property type="match status" value="1"/>
</dbReference>
<feature type="domain" description="HMG box" evidence="6">
    <location>
        <begin position="223"/>
        <end position="291"/>
    </location>
</feature>
<dbReference type="InterPro" id="IPR011333">
    <property type="entry name" value="SKP1/BTB/POZ_sf"/>
</dbReference>
<accession>A0A482VI51</accession>
<keyword evidence="2 3" id="KW-0539">Nucleus</keyword>
<evidence type="ECO:0000256" key="4">
    <source>
        <dbReference type="SAM" id="MobiDB-lite"/>
    </source>
</evidence>